<keyword evidence="3" id="KW-0805">Transcription regulation</keyword>
<dbReference type="SUPFAM" id="SSF52172">
    <property type="entry name" value="CheY-like"/>
    <property type="match status" value="1"/>
</dbReference>
<dbReference type="PROSITE" id="PS50043">
    <property type="entry name" value="HTH_LUXR_2"/>
    <property type="match status" value="1"/>
</dbReference>
<feature type="modified residue" description="4-aspartylphosphate" evidence="6">
    <location>
        <position position="58"/>
    </location>
</feature>
<protein>
    <submittedName>
        <fullName evidence="9">Response regulator</fullName>
    </submittedName>
</protein>
<keyword evidence="1 6" id="KW-0597">Phosphoprotein</keyword>
<feature type="domain" description="Response regulatory" evidence="8">
    <location>
        <begin position="9"/>
        <end position="125"/>
    </location>
</feature>
<dbReference type="RefSeq" id="WP_345425035.1">
    <property type="nucleotide sequence ID" value="NZ_AP031496.1"/>
</dbReference>
<dbReference type="SUPFAM" id="SSF46894">
    <property type="entry name" value="C-terminal effector domain of the bipartite response regulators"/>
    <property type="match status" value="1"/>
</dbReference>
<evidence type="ECO:0000256" key="2">
    <source>
        <dbReference type="ARBA" id="ARBA00023012"/>
    </source>
</evidence>
<dbReference type="PANTHER" id="PTHR48111:SF1">
    <property type="entry name" value="TWO-COMPONENT RESPONSE REGULATOR ORR33"/>
    <property type="match status" value="1"/>
</dbReference>
<reference evidence="10" key="1">
    <citation type="journal article" date="2019" name="Int. J. Syst. Evol. Microbiol.">
        <title>The Global Catalogue of Microorganisms (GCM) 10K type strain sequencing project: providing services to taxonomists for standard genome sequencing and annotation.</title>
        <authorList>
            <consortium name="The Broad Institute Genomics Platform"/>
            <consortium name="The Broad Institute Genome Sequencing Center for Infectious Disease"/>
            <person name="Wu L."/>
            <person name="Ma J."/>
        </authorList>
    </citation>
    <scope>NUCLEOTIDE SEQUENCE [LARGE SCALE GENOMIC DNA]</scope>
    <source>
        <strain evidence="10">JCM 19134</strain>
    </source>
</reference>
<dbReference type="CDD" id="cd06170">
    <property type="entry name" value="LuxR_C_like"/>
    <property type="match status" value="1"/>
</dbReference>
<evidence type="ECO:0000256" key="1">
    <source>
        <dbReference type="ARBA" id="ARBA00022553"/>
    </source>
</evidence>
<dbReference type="SMART" id="SM00448">
    <property type="entry name" value="REC"/>
    <property type="match status" value="1"/>
</dbReference>
<keyword evidence="2" id="KW-0902">Two-component regulatory system</keyword>
<dbReference type="Gene3D" id="3.40.50.2300">
    <property type="match status" value="1"/>
</dbReference>
<dbReference type="AlphaFoldDB" id="A0AAV3U611"/>
<dbReference type="GO" id="GO:0000976">
    <property type="term" value="F:transcription cis-regulatory region binding"/>
    <property type="evidence" value="ECO:0007669"/>
    <property type="project" value="TreeGrafter"/>
</dbReference>
<keyword evidence="10" id="KW-1185">Reference proteome</keyword>
<dbReference type="GO" id="GO:0006355">
    <property type="term" value="P:regulation of DNA-templated transcription"/>
    <property type="evidence" value="ECO:0007669"/>
    <property type="project" value="InterPro"/>
</dbReference>
<comment type="caution">
    <text evidence="9">The sequence shown here is derived from an EMBL/GenBank/DDBJ whole genome shotgun (WGS) entry which is preliminary data.</text>
</comment>
<evidence type="ECO:0000256" key="6">
    <source>
        <dbReference type="PROSITE-ProRule" id="PRU00169"/>
    </source>
</evidence>
<feature type="domain" description="HTH luxR-type" evidence="7">
    <location>
        <begin position="234"/>
        <end position="299"/>
    </location>
</feature>
<dbReference type="GO" id="GO:0005829">
    <property type="term" value="C:cytosol"/>
    <property type="evidence" value="ECO:0007669"/>
    <property type="project" value="TreeGrafter"/>
</dbReference>
<dbReference type="PRINTS" id="PR00038">
    <property type="entry name" value="HTHLUXR"/>
</dbReference>
<dbReference type="GO" id="GO:0032993">
    <property type="term" value="C:protein-DNA complex"/>
    <property type="evidence" value="ECO:0007669"/>
    <property type="project" value="TreeGrafter"/>
</dbReference>
<evidence type="ECO:0000313" key="9">
    <source>
        <dbReference type="EMBL" id="GAA4950664.1"/>
    </source>
</evidence>
<dbReference type="Gene3D" id="1.10.10.10">
    <property type="entry name" value="Winged helix-like DNA-binding domain superfamily/Winged helix DNA-binding domain"/>
    <property type="match status" value="1"/>
</dbReference>
<sequence length="302" mass="32834">MGIESFSKTVLVIDDAPDSLSLINDTLEHAGINTLVALDGKQGLTIANRFKPDLILLDAIMPNMDGFETCKNLKSSPELASIPIIFMTGLSDTDSVVKGLAMGGVDYLTKPVHAEELLARIRVHLKMAQLTSDAHQVLDSVGQHIATVDSSGTILWATPETHALLARALGISLPANERLVAHLSQWLASKPKPQSYSDLLGEGFPLKIILIEARGPDQWLLKFSDATEIPGEVVLQRTLNLTHRESEVLYWLACGKANKEISEILDISVRTVNKHLEQIFPKLGVENRTAAAGIAIRALNQS</sequence>
<gene>
    <name evidence="9" type="ORF">GCM10025791_33680</name>
</gene>
<dbReference type="Pfam" id="PF00072">
    <property type="entry name" value="Response_reg"/>
    <property type="match status" value="1"/>
</dbReference>
<evidence type="ECO:0000256" key="3">
    <source>
        <dbReference type="ARBA" id="ARBA00023015"/>
    </source>
</evidence>
<accession>A0AAV3U611</accession>
<dbReference type="PROSITE" id="PS50110">
    <property type="entry name" value="RESPONSE_REGULATORY"/>
    <property type="match status" value="1"/>
</dbReference>
<dbReference type="InterPro" id="IPR011006">
    <property type="entry name" value="CheY-like_superfamily"/>
</dbReference>
<dbReference type="InterPro" id="IPR000792">
    <property type="entry name" value="Tscrpt_reg_LuxR_C"/>
</dbReference>
<dbReference type="InterPro" id="IPR039420">
    <property type="entry name" value="WalR-like"/>
</dbReference>
<evidence type="ECO:0000256" key="5">
    <source>
        <dbReference type="ARBA" id="ARBA00023163"/>
    </source>
</evidence>
<name>A0AAV3U611_9ALTE</name>
<organism evidence="9 10">
    <name type="scientific">Halioxenophilus aromaticivorans</name>
    <dbReference type="NCBI Taxonomy" id="1306992"/>
    <lineage>
        <taxon>Bacteria</taxon>
        <taxon>Pseudomonadati</taxon>
        <taxon>Pseudomonadota</taxon>
        <taxon>Gammaproteobacteria</taxon>
        <taxon>Alteromonadales</taxon>
        <taxon>Alteromonadaceae</taxon>
        <taxon>Halioxenophilus</taxon>
    </lineage>
</organism>
<dbReference type="Proteomes" id="UP001409585">
    <property type="component" value="Unassembled WGS sequence"/>
</dbReference>
<dbReference type="PANTHER" id="PTHR48111">
    <property type="entry name" value="REGULATOR OF RPOS"/>
    <property type="match status" value="1"/>
</dbReference>
<evidence type="ECO:0000313" key="10">
    <source>
        <dbReference type="Proteomes" id="UP001409585"/>
    </source>
</evidence>
<dbReference type="InterPro" id="IPR016032">
    <property type="entry name" value="Sig_transdc_resp-reg_C-effctor"/>
</dbReference>
<dbReference type="InterPro" id="IPR001789">
    <property type="entry name" value="Sig_transdc_resp-reg_receiver"/>
</dbReference>
<dbReference type="FunFam" id="1.10.10.10:FF:000153">
    <property type="entry name" value="LuxR family transcriptional regulator"/>
    <property type="match status" value="1"/>
</dbReference>
<dbReference type="EMBL" id="BAABLX010000029">
    <property type="protein sequence ID" value="GAA4950664.1"/>
    <property type="molecule type" value="Genomic_DNA"/>
</dbReference>
<dbReference type="Pfam" id="PF00196">
    <property type="entry name" value="GerE"/>
    <property type="match status" value="1"/>
</dbReference>
<dbReference type="InterPro" id="IPR036388">
    <property type="entry name" value="WH-like_DNA-bd_sf"/>
</dbReference>
<evidence type="ECO:0000259" key="8">
    <source>
        <dbReference type="PROSITE" id="PS50110"/>
    </source>
</evidence>
<keyword evidence="4" id="KW-0238">DNA-binding</keyword>
<keyword evidence="5" id="KW-0804">Transcription</keyword>
<evidence type="ECO:0000259" key="7">
    <source>
        <dbReference type="PROSITE" id="PS50043"/>
    </source>
</evidence>
<proteinExistence type="predicted"/>
<dbReference type="SMART" id="SM00421">
    <property type="entry name" value="HTH_LUXR"/>
    <property type="match status" value="1"/>
</dbReference>
<dbReference type="GO" id="GO:0000156">
    <property type="term" value="F:phosphorelay response regulator activity"/>
    <property type="evidence" value="ECO:0007669"/>
    <property type="project" value="TreeGrafter"/>
</dbReference>
<evidence type="ECO:0000256" key="4">
    <source>
        <dbReference type="ARBA" id="ARBA00023125"/>
    </source>
</evidence>